<dbReference type="RefSeq" id="WP_276309530.1">
    <property type="nucleotide sequence ID" value="NZ_JBHRSX010000004.1"/>
</dbReference>
<comment type="caution">
    <text evidence="1">The sequence shown here is derived from an EMBL/GenBank/DDBJ whole genome shotgun (WGS) entry which is preliminary data.</text>
</comment>
<name>A0ABV7JQF8_9ALTE</name>
<gene>
    <name evidence="1" type="ORF">ACFOEW_00140</name>
</gene>
<sequence>MLKAFTKFFKRKHPYAIAAYLGRKNTQRILDCKIEKKSKLLAHD</sequence>
<keyword evidence="2" id="KW-1185">Reference proteome</keyword>
<proteinExistence type="predicted"/>
<evidence type="ECO:0000313" key="1">
    <source>
        <dbReference type="EMBL" id="MFC3200229.1"/>
    </source>
</evidence>
<accession>A0ABV7JQF8</accession>
<organism evidence="1 2">
    <name type="scientific">Alteromonas oceani</name>
    <dbReference type="NCBI Taxonomy" id="2071609"/>
    <lineage>
        <taxon>Bacteria</taxon>
        <taxon>Pseudomonadati</taxon>
        <taxon>Pseudomonadota</taxon>
        <taxon>Gammaproteobacteria</taxon>
        <taxon>Alteromonadales</taxon>
        <taxon>Alteromonadaceae</taxon>
        <taxon>Alteromonas/Salinimonas group</taxon>
        <taxon>Alteromonas</taxon>
    </lineage>
</organism>
<reference evidence="2" key="1">
    <citation type="journal article" date="2019" name="Int. J. Syst. Evol. Microbiol.">
        <title>The Global Catalogue of Microorganisms (GCM) 10K type strain sequencing project: providing services to taxonomists for standard genome sequencing and annotation.</title>
        <authorList>
            <consortium name="The Broad Institute Genomics Platform"/>
            <consortium name="The Broad Institute Genome Sequencing Center for Infectious Disease"/>
            <person name="Wu L."/>
            <person name="Ma J."/>
        </authorList>
    </citation>
    <scope>NUCLEOTIDE SEQUENCE [LARGE SCALE GENOMIC DNA]</scope>
    <source>
        <strain evidence="2">KCTC 52449</strain>
    </source>
</reference>
<evidence type="ECO:0000313" key="2">
    <source>
        <dbReference type="Proteomes" id="UP001595477"/>
    </source>
</evidence>
<dbReference type="Proteomes" id="UP001595477">
    <property type="component" value="Unassembled WGS sequence"/>
</dbReference>
<evidence type="ECO:0008006" key="3">
    <source>
        <dbReference type="Google" id="ProtNLM"/>
    </source>
</evidence>
<dbReference type="EMBL" id="JBHRSX010000004">
    <property type="protein sequence ID" value="MFC3200229.1"/>
    <property type="molecule type" value="Genomic_DNA"/>
</dbReference>
<protein>
    <recommendedName>
        <fullName evidence="3">Transposase</fullName>
    </recommendedName>
</protein>